<keyword evidence="1" id="KW-0472">Membrane</keyword>
<gene>
    <name evidence="2" type="ORF">GGQ86_000243</name>
</gene>
<evidence type="ECO:0000313" key="3">
    <source>
        <dbReference type="Proteomes" id="UP001245370"/>
    </source>
</evidence>
<keyword evidence="3" id="KW-1185">Reference proteome</keyword>
<protein>
    <submittedName>
        <fullName evidence="2">Uncharacterized protein</fullName>
    </submittedName>
</protein>
<sequence>MILHNFAARHWIIVAIILVIATLAYLGSWS</sequence>
<proteinExistence type="predicted"/>
<keyword evidence="1" id="KW-1133">Transmembrane helix</keyword>
<keyword evidence="1" id="KW-0812">Transmembrane</keyword>
<name>A0ABU1KAE0_XANFL</name>
<dbReference type="Proteomes" id="UP001245370">
    <property type="component" value="Unassembled WGS sequence"/>
</dbReference>
<evidence type="ECO:0000313" key="2">
    <source>
        <dbReference type="EMBL" id="MDR6331796.1"/>
    </source>
</evidence>
<organism evidence="2 3">
    <name type="scientific">Xanthobacter flavus</name>
    <dbReference type="NCBI Taxonomy" id="281"/>
    <lineage>
        <taxon>Bacteria</taxon>
        <taxon>Pseudomonadati</taxon>
        <taxon>Pseudomonadota</taxon>
        <taxon>Alphaproteobacteria</taxon>
        <taxon>Hyphomicrobiales</taxon>
        <taxon>Xanthobacteraceae</taxon>
        <taxon>Xanthobacter</taxon>
    </lineage>
</organism>
<dbReference type="EMBL" id="JAVDPY010000001">
    <property type="protein sequence ID" value="MDR6331796.1"/>
    <property type="molecule type" value="Genomic_DNA"/>
</dbReference>
<accession>A0ABU1KAE0</accession>
<evidence type="ECO:0000256" key="1">
    <source>
        <dbReference type="SAM" id="Phobius"/>
    </source>
</evidence>
<feature type="transmembrane region" description="Helical" evidence="1">
    <location>
        <begin position="6"/>
        <end position="26"/>
    </location>
</feature>
<comment type="caution">
    <text evidence="2">The sequence shown here is derived from an EMBL/GenBank/DDBJ whole genome shotgun (WGS) entry which is preliminary data.</text>
</comment>
<reference evidence="2 3" key="1">
    <citation type="submission" date="2023-07" db="EMBL/GenBank/DDBJ databases">
        <title>Genomic Encyclopedia of Type Strains, Phase IV (KMG-IV): sequencing the most valuable type-strain genomes for metagenomic binning, comparative biology and taxonomic classification.</title>
        <authorList>
            <person name="Goeker M."/>
        </authorList>
    </citation>
    <scope>NUCLEOTIDE SEQUENCE [LARGE SCALE GENOMIC DNA]</scope>
    <source>
        <strain evidence="2 3">DSM 338</strain>
    </source>
</reference>